<comment type="caution">
    <text evidence="1">The sequence shown here is derived from an EMBL/GenBank/DDBJ whole genome shotgun (WGS) entry which is preliminary data.</text>
</comment>
<accession>A0AA39Q051</accession>
<dbReference type="Proteomes" id="UP001175228">
    <property type="component" value="Unassembled WGS sequence"/>
</dbReference>
<keyword evidence="2" id="KW-1185">Reference proteome</keyword>
<sequence length="239" mass="27307">MSIQLYMRHSIESKCNESEEPIHSLVNEFEHFGEDRVPMAEYHPSSCHESKQELFEVYSVHEHFSEVDILFDSMLWYLYHSELDFELAETVLEAALNEVPEINVYYTPFLHLILYGMLRSYLDAKAVHLNDFILNHGPVMLSGKYSTVQGYPVIVRLGNLPAHIHNGQGVGGERVISWLPIYLMSLNIMAKLTLLTSRGLSSIKPLSLFFHPSRINQRPALGCNFLAPTLHLGMSFLQS</sequence>
<proteinExistence type="predicted"/>
<name>A0AA39Q051_9AGAR</name>
<dbReference type="EMBL" id="JAUEPU010000024">
    <property type="protein sequence ID" value="KAK0493651.1"/>
    <property type="molecule type" value="Genomic_DNA"/>
</dbReference>
<gene>
    <name evidence="1" type="ORF">EDD18DRAFT_1108020</name>
</gene>
<evidence type="ECO:0000313" key="2">
    <source>
        <dbReference type="Proteomes" id="UP001175228"/>
    </source>
</evidence>
<reference evidence="1" key="1">
    <citation type="submission" date="2023-06" db="EMBL/GenBank/DDBJ databases">
        <authorList>
            <consortium name="Lawrence Berkeley National Laboratory"/>
            <person name="Ahrendt S."/>
            <person name="Sahu N."/>
            <person name="Indic B."/>
            <person name="Wong-Bajracharya J."/>
            <person name="Merenyi Z."/>
            <person name="Ke H.-M."/>
            <person name="Monk M."/>
            <person name="Kocsube S."/>
            <person name="Drula E."/>
            <person name="Lipzen A."/>
            <person name="Balint B."/>
            <person name="Henrissat B."/>
            <person name="Andreopoulos B."/>
            <person name="Martin F.M."/>
            <person name="Harder C.B."/>
            <person name="Rigling D."/>
            <person name="Ford K.L."/>
            <person name="Foster G.D."/>
            <person name="Pangilinan J."/>
            <person name="Papanicolaou A."/>
            <person name="Barry K."/>
            <person name="LaButti K."/>
            <person name="Viragh M."/>
            <person name="Koriabine M."/>
            <person name="Yan M."/>
            <person name="Riley R."/>
            <person name="Champramary S."/>
            <person name="Plett K.L."/>
            <person name="Tsai I.J."/>
            <person name="Slot J."/>
            <person name="Sipos G."/>
            <person name="Plett J."/>
            <person name="Nagy L.G."/>
            <person name="Grigoriev I.V."/>
        </authorList>
    </citation>
    <scope>NUCLEOTIDE SEQUENCE</scope>
    <source>
        <strain evidence="1">HWK02</strain>
    </source>
</reference>
<dbReference type="AlphaFoldDB" id="A0AA39Q051"/>
<organism evidence="1 2">
    <name type="scientific">Armillaria luteobubalina</name>
    <dbReference type="NCBI Taxonomy" id="153913"/>
    <lineage>
        <taxon>Eukaryota</taxon>
        <taxon>Fungi</taxon>
        <taxon>Dikarya</taxon>
        <taxon>Basidiomycota</taxon>
        <taxon>Agaricomycotina</taxon>
        <taxon>Agaricomycetes</taxon>
        <taxon>Agaricomycetidae</taxon>
        <taxon>Agaricales</taxon>
        <taxon>Marasmiineae</taxon>
        <taxon>Physalacriaceae</taxon>
        <taxon>Armillaria</taxon>
    </lineage>
</organism>
<protein>
    <submittedName>
        <fullName evidence="1">Uncharacterized protein</fullName>
    </submittedName>
</protein>
<evidence type="ECO:0000313" key="1">
    <source>
        <dbReference type="EMBL" id="KAK0493651.1"/>
    </source>
</evidence>